<evidence type="ECO:0000313" key="1">
    <source>
        <dbReference type="EMBL" id="ETL84313.1"/>
    </source>
</evidence>
<reference evidence="1" key="1">
    <citation type="submission" date="2013-11" db="EMBL/GenBank/DDBJ databases">
        <title>The Genome Sequence of Phytophthora parasitica CHvinca01.</title>
        <authorList>
            <consortium name="The Broad Institute Genomics Platform"/>
            <person name="Russ C."/>
            <person name="Tyler B."/>
            <person name="Panabieres F."/>
            <person name="Shan W."/>
            <person name="Tripathy S."/>
            <person name="Grunwald N."/>
            <person name="Machado M."/>
            <person name="Johnson C.S."/>
            <person name="Arredondo F."/>
            <person name="Hong C."/>
            <person name="Coffey M."/>
            <person name="Young S.K."/>
            <person name="Zeng Q."/>
            <person name="Gargeya S."/>
            <person name="Fitzgerald M."/>
            <person name="Abouelleil A."/>
            <person name="Alvarado L."/>
            <person name="Chapman S.B."/>
            <person name="Gainer-Dewar J."/>
            <person name="Goldberg J."/>
            <person name="Griggs A."/>
            <person name="Gujja S."/>
            <person name="Hansen M."/>
            <person name="Howarth C."/>
            <person name="Imamovic A."/>
            <person name="Ireland A."/>
            <person name="Larimer J."/>
            <person name="McCowan C."/>
            <person name="Murphy C."/>
            <person name="Pearson M."/>
            <person name="Poon T.W."/>
            <person name="Priest M."/>
            <person name="Roberts A."/>
            <person name="Saif S."/>
            <person name="Shea T."/>
            <person name="Sykes S."/>
            <person name="Wortman J."/>
            <person name="Nusbaum C."/>
            <person name="Birren B."/>
        </authorList>
    </citation>
    <scope>NUCLEOTIDE SEQUENCE [LARGE SCALE GENOMIC DNA]</scope>
    <source>
        <strain evidence="1">CHvinca01</strain>
    </source>
</reference>
<dbReference type="OrthoDB" id="89132at2759"/>
<proteinExistence type="predicted"/>
<dbReference type="AlphaFoldDB" id="W2KGN7"/>
<name>W2KGN7_PHYNI</name>
<gene>
    <name evidence="1" type="ORF">L917_15831</name>
</gene>
<protein>
    <recommendedName>
        <fullName evidence="2">MULE transposase domain-containing protein</fullName>
    </recommendedName>
</protein>
<evidence type="ECO:0008006" key="2">
    <source>
        <dbReference type="Google" id="ProtNLM"/>
    </source>
</evidence>
<dbReference type="Proteomes" id="UP000054423">
    <property type="component" value="Unassembled WGS sequence"/>
</dbReference>
<sequence length="195" mass="22262">MQCDLQVEPRCVTCDFELGLVNAVRQQFAGVPIVGCLFHWKQALRRKLIDLCIPKETVSHMMASAAIDVLTVIPIDEIAEKGISFRTWMGTYDPALWIVNAISETTDNVNRTNNTLERFNRDLNESFSSAHPNLLAFMAVVKLKSKDHVELIEDIRHHRQEAPLHENLVTVEISAAYRAFCEQQEQKYCATVEFE</sequence>
<accession>W2KGN7</accession>
<dbReference type="VEuPathDB" id="FungiDB:PPTG_21467"/>
<dbReference type="EMBL" id="KI681816">
    <property type="protein sequence ID" value="ETL84313.1"/>
    <property type="molecule type" value="Genomic_DNA"/>
</dbReference>
<organism evidence="1">
    <name type="scientific">Phytophthora nicotianae</name>
    <name type="common">Potato buckeye rot agent</name>
    <name type="synonym">Phytophthora parasitica</name>
    <dbReference type="NCBI Taxonomy" id="4792"/>
    <lineage>
        <taxon>Eukaryota</taxon>
        <taxon>Sar</taxon>
        <taxon>Stramenopiles</taxon>
        <taxon>Oomycota</taxon>
        <taxon>Peronosporomycetes</taxon>
        <taxon>Peronosporales</taxon>
        <taxon>Peronosporaceae</taxon>
        <taxon>Phytophthora</taxon>
    </lineage>
</organism>